<protein>
    <submittedName>
        <fullName evidence="8">HAMP domain-containing protein</fullName>
    </submittedName>
</protein>
<dbReference type="Pfam" id="PF00672">
    <property type="entry name" value="HAMP"/>
    <property type="match status" value="1"/>
</dbReference>
<dbReference type="InterPro" id="IPR004089">
    <property type="entry name" value="MCPsignal_dom"/>
</dbReference>
<dbReference type="Proteomes" id="UP000694308">
    <property type="component" value="Unassembled WGS sequence"/>
</dbReference>
<dbReference type="PROSITE" id="PS50111">
    <property type="entry name" value="CHEMOTAXIS_TRANSDUC_2"/>
    <property type="match status" value="1"/>
</dbReference>
<dbReference type="CDD" id="cd11386">
    <property type="entry name" value="MCP_signal"/>
    <property type="match status" value="1"/>
</dbReference>
<dbReference type="RefSeq" id="WP_218322422.1">
    <property type="nucleotide sequence ID" value="NZ_JAEEGC010000121.1"/>
</dbReference>
<evidence type="ECO:0000259" key="7">
    <source>
        <dbReference type="PROSITE" id="PS50885"/>
    </source>
</evidence>
<dbReference type="SMART" id="SM00304">
    <property type="entry name" value="HAMP"/>
    <property type="match status" value="1"/>
</dbReference>
<evidence type="ECO:0000256" key="5">
    <source>
        <dbReference type="SAM" id="Phobius"/>
    </source>
</evidence>
<dbReference type="PANTHER" id="PTHR32089:SF112">
    <property type="entry name" value="LYSOZYME-LIKE PROTEIN-RELATED"/>
    <property type="match status" value="1"/>
</dbReference>
<name>A0A949TMZ9_9CLOT</name>
<evidence type="ECO:0000256" key="4">
    <source>
        <dbReference type="SAM" id="Coils"/>
    </source>
</evidence>
<evidence type="ECO:0000259" key="6">
    <source>
        <dbReference type="PROSITE" id="PS50111"/>
    </source>
</evidence>
<dbReference type="InterPro" id="IPR003660">
    <property type="entry name" value="HAMP_dom"/>
</dbReference>
<accession>A0A949TMZ9</accession>
<keyword evidence="9" id="KW-1185">Reference proteome</keyword>
<dbReference type="CDD" id="cd06225">
    <property type="entry name" value="HAMP"/>
    <property type="match status" value="1"/>
</dbReference>
<feature type="transmembrane region" description="Helical" evidence="5">
    <location>
        <begin position="17"/>
        <end position="36"/>
    </location>
</feature>
<feature type="domain" description="HAMP" evidence="7">
    <location>
        <begin position="209"/>
        <end position="263"/>
    </location>
</feature>
<dbReference type="GO" id="GO:0007165">
    <property type="term" value="P:signal transduction"/>
    <property type="evidence" value="ECO:0007669"/>
    <property type="project" value="UniProtKB-KW"/>
</dbReference>
<keyword evidence="1 3" id="KW-0807">Transducer</keyword>
<evidence type="ECO:0000313" key="9">
    <source>
        <dbReference type="Proteomes" id="UP000694308"/>
    </source>
</evidence>
<comment type="similarity">
    <text evidence="2">Belongs to the methyl-accepting chemotaxis (MCP) protein family.</text>
</comment>
<dbReference type="PROSITE" id="PS50885">
    <property type="entry name" value="HAMP"/>
    <property type="match status" value="1"/>
</dbReference>
<comment type="caution">
    <text evidence="8">The sequence shown here is derived from an EMBL/GenBank/DDBJ whole genome shotgun (WGS) entry which is preliminary data.</text>
</comment>
<dbReference type="AlphaFoldDB" id="A0A949TMZ9"/>
<evidence type="ECO:0000256" key="1">
    <source>
        <dbReference type="ARBA" id="ARBA00023224"/>
    </source>
</evidence>
<evidence type="ECO:0000313" key="8">
    <source>
        <dbReference type="EMBL" id="MBV7275370.1"/>
    </source>
</evidence>
<gene>
    <name evidence="8" type="ORF">I6U48_20935</name>
</gene>
<proteinExistence type="inferred from homology"/>
<feature type="transmembrane region" description="Helical" evidence="5">
    <location>
        <begin position="183"/>
        <end position="204"/>
    </location>
</feature>
<feature type="coiled-coil region" evidence="4">
    <location>
        <begin position="510"/>
        <end position="569"/>
    </location>
</feature>
<keyword evidence="5" id="KW-0472">Membrane</keyword>
<organism evidence="8 9">
    <name type="scientific">Clostridium thailandense</name>
    <dbReference type="NCBI Taxonomy" id="2794346"/>
    <lineage>
        <taxon>Bacteria</taxon>
        <taxon>Bacillati</taxon>
        <taxon>Bacillota</taxon>
        <taxon>Clostridia</taxon>
        <taxon>Eubacteriales</taxon>
        <taxon>Clostridiaceae</taxon>
        <taxon>Clostridium</taxon>
    </lineage>
</organism>
<evidence type="ECO:0000256" key="3">
    <source>
        <dbReference type="PROSITE-ProRule" id="PRU00284"/>
    </source>
</evidence>
<dbReference type="SMART" id="SM00283">
    <property type="entry name" value="MA"/>
    <property type="match status" value="1"/>
</dbReference>
<reference evidence="8" key="1">
    <citation type="submission" date="2020-12" db="EMBL/GenBank/DDBJ databases">
        <title>Clostridium thailandense sp. nov., a novel acetogenic bacterium isolated from peat land soil in Thailand.</title>
        <authorList>
            <person name="Chaikitkaew S."/>
            <person name="Birkeland N.K."/>
        </authorList>
    </citation>
    <scope>NUCLEOTIDE SEQUENCE</scope>
    <source>
        <strain evidence="8">PL3</strain>
    </source>
</reference>
<dbReference type="EMBL" id="JAEEGC010000121">
    <property type="protein sequence ID" value="MBV7275370.1"/>
    <property type="molecule type" value="Genomic_DNA"/>
</dbReference>
<dbReference type="GO" id="GO:0016020">
    <property type="term" value="C:membrane"/>
    <property type="evidence" value="ECO:0007669"/>
    <property type="project" value="InterPro"/>
</dbReference>
<dbReference type="Pfam" id="PF00015">
    <property type="entry name" value="MCPsignal"/>
    <property type="match status" value="1"/>
</dbReference>
<feature type="domain" description="Methyl-accepting transducer" evidence="6">
    <location>
        <begin position="282"/>
        <end position="532"/>
    </location>
</feature>
<sequence length="569" mass="63139">MRDGKRITLRKQWNRNIMSLVIGIFLAMGVGFYFFLEGAVKTVAISTSTLTSSVIVNEIEGKDLKELMDKKENSSIYKELDKELDLISTRGNLIVQNVYILISEGNDKWSYVIDKSKDNKANFGQAFSDAEKIEKINAAVKTEKPEGIKKGQLSSYVPIKANNNVNIVIGTEYNMHTFHMIELLIMAIIAVVMLIALLVTKFFVSIITKKQTESVTSLVEKMKELSNLEGDLTKRLEIKSNDEIGDMAFYTNKMLDTLQDMLKQIDSTAKKLSNTNEIFIEAFNSSLEEFNMMSSLTDNIRSRMEDENKKLVKVSENAKDINSAVMNVAENSQVVTEQALSTSENATDGKKVMDRLENQSNEILGVVNNTSEIVKYLGDKSEKINGIADTISAISSQTNLLALNASIEAARAGEQGRGFVVVAEEVRKLAEESSKSAEEIFKLIQEVKHDIEETTKSMKHVSEKTQEQNSFVKEASVKFNQIVESINVVSNSVEEVSSASEEMSANINIISNEMQELAAASEENAAASDEVVSSIDNRINSSNKLKAMTEDLENAAEELSAKLSKLKLD</sequence>
<keyword evidence="5" id="KW-0812">Transmembrane</keyword>
<dbReference type="PANTHER" id="PTHR32089">
    <property type="entry name" value="METHYL-ACCEPTING CHEMOTAXIS PROTEIN MCPB"/>
    <property type="match status" value="1"/>
</dbReference>
<evidence type="ECO:0000256" key="2">
    <source>
        <dbReference type="ARBA" id="ARBA00029447"/>
    </source>
</evidence>
<keyword evidence="4" id="KW-0175">Coiled coil</keyword>
<keyword evidence="5" id="KW-1133">Transmembrane helix</keyword>